<dbReference type="RefSeq" id="WP_344096476.1">
    <property type="nucleotide sequence ID" value="NZ_BAAAHB010000112.1"/>
</dbReference>
<gene>
    <name evidence="1" type="ORF">GCM10009544_58400</name>
</gene>
<dbReference type="SUPFAM" id="SSF48452">
    <property type="entry name" value="TPR-like"/>
    <property type="match status" value="1"/>
</dbReference>
<accession>A0ABN1B3U4</accession>
<organism evidence="1 2">
    <name type="scientific">Streptomyces stramineus</name>
    <dbReference type="NCBI Taxonomy" id="173861"/>
    <lineage>
        <taxon>Bacteria</taxon>
        <taxon>Bacillati</taxon>
        <taxon>Actinomycetota</taxon>
        <taxon>Actinomycetes</taxon>
        <taxon>Kitasatosporales</taxon>
        <taxon>Streptomycetaceae</taxon>
        <taxon>Streptomyces</taxon>
    </lineage>
</organism>
<proteinExistence type="predicted"/>
<comment type="caution">
    <text evidence="1">The sequence shown here is derived from an EMBL/GenBank/DDBJ whole genome shotgun (WGS) entry which is preliminary data.</text>
</comment>
<evidence type="ECO:0000313" key="1">
    <source>
        <dbReference type="EMBL" id="GAA0489657.1"/>
    </source>
</evidence>
<reference evidence="1 2" key="1">
    <citation type="journal article" date="2019" name="Int. J. Syst. Evol. Microbiol.">
        <title>The Global Catalogue of Microorganisms (GCM) 10K type strain sequencing project: providing services to taxonomists for standard genome sequencing and annotation.</title>
        <authorList>
            <consortium name="The Broad Institute Genomics Platform"/>
            <consortium name="The Broad Institute Genome Sequencing Center for Infectious Disease"/>
            <person name="Wu L."/>
            <person name="Ma J."/>
        </authorList>
    </citation>
    <scope>NUCLEOTIDE SEQUENCE [LARGE SCALE GENOMIC DNA]</scope>
    <source>
        <strain evidence="1 2">JCM 10649</strain>
    </source>
</reference>
<dbReference type="EMBL" id="BAAAHB010000112">
    <property type="protein sequence ID" value="GAA0489657.1"/>
    <property type="molecule type" value="Genomic_DNA"/>
</dbReference>
<protein>
    <submittedName>
        <fullName evidence="1">Uncharacterized protein</fullName>
    </submittedName>
</protein>
<dbReference type="InterPro" id="IPR011990">
    <property type="entry name" value="TPR-like_helical_dom_sf"/>
</dbReference>
<keyword evidence="2" id="KW-1185">Reference proteome</keyword>
<evidence type="ECO:0000313" key="2">
    <source>
        <dbReference type="Proteomes" id="UP001499895"/>
    </source>
</evidence>
<sequence>MPEESSWVVVCASRGEQRQELLKLSAQYAESAAWLHEDSMGMAEAERWTGQAMEWATEAGDDGMLSWALFRRSQQATTKGNIGQAIGLAQAVQRHERTLTNPMRAAAIQQEAQAYALDGDELTCQRKLDQAHEFAASADGQEDARSGHGDFCTPGYVEIQRANCWLNLSRPDLAVPALERSLAELPCVYQRDRGLTQARLAMTYAGIHEYEEAASQAESSLRIARSSGSGRTLQETVAAINSLAMASNVPAVRGLFDAIKENPGV</sequence>
<dbReference type="Gene3D" id="1.25.40.10">
    <property type="entry name" value="Tetratricopeptide repeat domain"/>
    <property type="match status" value="1"/>
</dbReference>
<dbReference type="Proteomes" id="UP001499895">
    <property type="component" value="Unassembled WGS sequence"/>
</dbReference>
<name>A0ABN1B3U4_9ACTN</name>